<evidence type="ECO:0000256" key="7">
    <source>
        <dbReference type="ARBA" id="ARBA00023157"/>
    </source>
</evidence>
<feature type="region of interest" description="Disordered" evidence="10">
    <location>
        <begin position="495"/>
        <end position="514"/>
    </location>
</feature>
<dbReference type="AlphaFoldDB" id="A0A1S3KF57"/>
<feature type="transmembrane region" description="Helical" evidence="11">
    <location>
        <begin position="12"/>
        <end position="34"/>
    </location>
</feature>
<evidence type="ECO:0000256" key="2">
    <source>
        <dbReference type="ARBA" id="ARBA00010532"/>
    </source>
</evidence>
<dbReference type="GO" id="GO:0005886">
    <property type="term" value="C:plasma membrane"/>
    <property type="evidence" value="ECO:0007669"/>
    <property type="project" value="UniProtKB-SubCell"/>
</dbReference>
<dbReference type="Proteomes" id="UP000085678">
    <property type="component" value="Unplaced"/>
</dbReference>
<keyword evidence="12" id="KW-1185">Reference proteome</keyword>
<comment type="similarity">
    <text evidence="2">Belongs to the CD36 family.</text>
</comment>
<dbReference type="PANTHER" id="PTHR11923">
    <property type="entry name" value="SCAVENGER RECEPTOR CLASS B TYPE-1 SR-B1"/>
    <property type="match status" value="1"/>
</dbReference>
<reference evidence="13" key="1">
    <citation type="submission" date="2025-08" db="UniProtKB">
        <authorList>
            <consortium name="RefSeq"/>
        </authorList>
    </citation>
    <scope>IDENTIFICATION</scope>
    <source>
        <tissue evidence="13">Gonads</tissue>
    </source>
</reference>
<dbReference type="RefSeq" id="XP_013421089.1">
    <property type="nucleotide sequence ID" value="XM_013565635.2"/>
</dbReference>
<gene>
    <name evidence="13" type="primary">LOC106181303</name>
</gene>
<evidence type="ECO:0000256" key="5">
    <source>
        <dbReference type="ARBA" id="ARBA00022989"/>
    </source>
</evidence>
<keyword evidence="7" id="KW-1015">Disulfide bond</keyword>
<dbReference type="InParanoid" id="A0A1S3KF57"/>
<sequence length="514" mass="58269">MAFSAVCKLWTFAIIGLVLLGIGIGSIFVINSVIRDEINKQVVLTADSETYSAWVNPPAEVYLQFWVFHVENPYEIVHRGDKPALKEKGPYSYREVKTKEDVKFHDNGTVTYRETRTMYFDPDTSRGSQDEVLTVVNLPYVTVATLLRFEYDIIKDLVQDILKATNETLFIKLSPRQLIWGYEDTLLKDIKMGLKKYFNFTLPLDDTIGLFYKQNGSDDGVYNIYTGKTDPSLFNTINLWNYSSILDYWTTPGANAINGTDGTFFHPFITKDETLELFSTDICRSIGATYEQEMTVLGINTYRFVVPKQILQDYEHYPPNVGFCTPDKTRCLGAGLLNATVCKQGQPAIVSLPHFYQGDQSLVDAFDGLHPTKDVHQTFLDVEPYTGALLRASKRLQVNIWLQKISRFTETDHLPDFLPFPVMWLNESALVEESTADELKSQLLTVIKVSQGGEYAVIAIGSIMVLVVICIAIFRCQRQRDDQLLHSVNTDDRSDYGAVGSRENTYNNGHSTQM</sequence>
<keyword evidence="4 11" id="KW-0812">Transmembrane</keyword>
<evidence type="ECO:0000256" key="6">
    <source>
        <dbReference type="ARBA" id="ARBA00023136"/>
    </source>
</evidence>
<dbReference type="PRINTS" id="PR01610">
    <property type="entry name" value="CD36ANTIGEN"/>
</dbReference>
<evidence type="ECO:0000256" key="8">
    <source>
        <dbReference type="ARBA" id="ARBA00023170"/>
    </source>
</evidence>
<feature type="compositionally biased region" description="Polar residues" evidence="10">
    <location>
        <begin position="502"/>
        <end position="514"/>
    </location>
</feature>
<keyword evidence="5 11" id="KW-1133">Transmembrane helix</keyword>
<dbReference type="GO" id="GO:0005044">
    <property type="term" value="F:scavenger receptor activity"/>
    <property type="evidence" value="ECO:0007669"/>
    <property type="project" value="TreeGrafter"/>
</dbReference>
<evidence type="ECO:0000256" key="10">
    <source>
        <dbReference type="SAM" id="MobiDB-lite"/>
    </source>
</evidence>
<dbReference type="KEGG" id="lak:106181303"/>
<dbReference type="PRINTS" id="PR01609">
    <property type="entry name" value="CD36FAMILY"/>
</dbReference>
<keyword evidence="9" id="KW-0325">Glycoprotein</keyword>
<comment type="subcellular location">
    <subcellularLocation>
        <location evidence="1">Cell membrane</location>
        <topology evidence="1">Multi-pass membrane protein</topology>
    </subcellularLocation>
</comment>
<dbReference type="OrthoDB" id="18585at2759"/>
<keyword evidence="6 11" id="KW-0472">Membrane</keyword>
<evidence type="ECO:0000256" key="3">
    <source>
        <dbReference type="ARBA" id="ARBA00022475"/>
    </source>
</evidence>
<dbReference type="STRING" id="7574.A0A1S3KF57"/>
<protein>
    <submittedName>
        <fullName evidence="13">Lysosome membrane protein 2-like</fullName>
    </submittedName>
</protein>
<evidence type="ECO:0000256" key="4">
    <source>
        <dbReference type="ARBA" id="ARBA00022692"/>
    </source>
</evidence>
<dbReference type="GO" id="GO:0005737">
    <property type="term" value="C:cytoplasm"/>
    <property type="evidence" value="ECO:0007669"/>
    <property type="project" value="TreeGrafter"/>
</dbReference>
<dbReference type="FunCoup" id="A0A1S3KF57">
    <property type="interactions" value="475"/>
</dbReference>
<dbReference type="InterPro" id="IPR002159">
    <property type="entry name" value="CD36_fam"/>
</dbReference>
<keyword evidence="8" id="KW-0675">Receptor</keyword>
<keyword evidence="3" id="KW-1003">Cell membrane</keyword>
<dbReference type="PANTHER" id="PTHR11923:SF51">
    <property type="entry name" value="LYSOSOME MEMBRANE PROTEIN 2"/>
    <property type="match status" value="1"/>
</dbReference>
<evidence type="ECO:0000256" key="1">
    <source>
        <dbReference type="ARBA" id="ARBA00004651"/>
    </source>
</evidence>
<proteinExistence type="inferred from homology"/>
<dbReference type="Pfam" id="PF01130">
    <property type="entry name" value="CD36"/>
    <property type="match status" value="1"/>
</dbReference>
<accession>A0A1S3KF57</accession>
<organism evidence="12 13">
    <name type="scientific">Lingula anatina</name>
    <name type="common">Brachiopod</name>
    <name type="synonym">Lingula unguis</name>
    <dbReference type="NCBI Taxonomy" id="7574"/>
    <lineage>
        <taxon>Eukaryota</taxon>
        <taxon>Metazoa</taxon>
        <taxon>Spiralia</taxon>
        <taxon>Lophotrochozoa</taxon>
        <taxon>Brachiopoda</taxon>
        <taxon>Linguliformea</taxon>
        <taxon>Lingulata</taxon>
        <taxon>Lingulida</taxon>
        <taxon>Linguloidea</taxon>
        <taxon>Lingulidae</taxon>
        <taxon>Lingula</taxon>
    </lineage>
</organism>
<dbReference type="OMA" id="DVFGMRP"/>
<feature type="transmembrane region" description="Helical" evidence="11">
    <location>
        <begin position="455"/>
        <end position="474"/>
    </location>
</feature>
<evidence type="ECO:0000256" key="11">
    <source>
        <dbReference type="SAM" id="Phobius"/>
    </source>
</evidence>
<dbReference type="GeneID" id="106181303"/>
<name>A0A1S3KF57_LINAN</name>
<evidence type="ECO:0000313" key="13">
    <source>
        <dbReference type="RefSeq" id="XP_013421089.1"/>
    </source>
</evidence>
<dbReference type="InterPro" id="IPR005428">
    <property type="entry name" value="CD36/SCARB1/SNMP1"/>
</dbReference>
<evidence type="ECO:0000256" key="9">
    <source>
        <dbReference type="ARBA" id="ARBA00023180"/>
    </source>
</evidence>
<evidence type="ECO:0000313" key="12">
    <source>
        <dbReference type="Proteomes" id="UP000085678"/>
    </source>
</evidence>